<accession>A0A6J5DLI6</accession>
<proteinExistence type="predicted"/>
<name>A0A6J5DLI6_9BURK</name>
<sequence>MSMNGIARTKISVTRQDIAVCRQLRMLPRCFGAQAGVGGGAIFRPTVRARSEITQGKHVTPAY</sequence>
<protein>
    <submittedName>
        <fullName evidence="1">Uncharacterized protein</fullName>
    </submittedName>
</protein>
<gene>
    <name evidence="1" type="ORF">LMG29739_01809</name>
</gene>
<evidence type="ECO:0000313" key="2">
    <source>
        <dbReference type="Proteomes" id="UP000494329"/>
    </source>
</evidence>
<evidence type="ECO:0000313" key="1">
    <source>
        <dbReference type="EMBL" id="CAB3753875.1"/>
    </source>
</evidence>
<dbReference type="AlphaFoldDB" id="A0A6J5DLI6"/>
<dbReference type="Proteomes" id="UP000494329">
    <property type="component" value="Unassembled WGS sequence"/>
</dbReference>
<keyword evidence="2" id="KW-1185">Reference proteome</keyword>
<dbReference type="EMBL" id="CADIKF010000011">
    <property type="protein sequence ID" value="CAB3753875.1"/>
    <property type="molecule type" value="Genomic_DNA"/>
</dbReference>
<dbReference type="RefSeq" id="WP_175110550.1">
    <property type="nucleotide sequence ID" value="NZ_CADIKF010000011.1"/>
</dbReference>
<reference evidence="1 2" key="1">
    <citation type="submission" date="2020-04" db="EMBL/GenBank/DDBJ databases">
        <authorList>
            <person name="De Canck E."/>
        </authorList>
    </citation>
    <scope>NUCLEOTIDE SEQUENCE [LARGE SCALE GENOMIC DNA]</scope>
    <source>
        <strain evidence="1 2">LMG 29739</strain>
    </source>
</reference>
<organism evidence="1 2">
    <name type="scientific">Paraburkholderia solisilvae</name>
    <dbReference type="NCBI Taxonomy" id="624376"/>
    <lineage>
        <taxon>Bacteria</taxon>
        <taxon>Pseudomonadati</taxon>
        <taxon>Pseudomonadota</taxon>
        <taxon>Betaproteobacteria</taxon>
        <taxon>Burkholderiales</taxon>
        <taxon>Burkholderiaceae</taxon>
        <taxon>Paraburkholderia</taxon>
    </lineage>
</organism>